<organism evidence="7 8">
    <name type="scientific">Garicola koreensis</name>
    <dbReference type="NCBI Taxonomy" id="1262554"/>
    <lineage>
        <taxon>Bacteria</taxon>
        <taxon>Bacillati</taxon>
        <taxon>Actinomycetota</taxon>
        <taxon>Actinomycetes</taxon>
        <taxon>Micrococcales</taxon>
        <taxon>Micrococcaceae</taxon>
        <taxon>Garicola</taxon>
    </lineage>
</organism>
<dbReference type="RefSeq" id="WP_183358768.1">
    <property type="nucleotide sequence ID" value="NZ_BAABKR010000001.1"/>
</dbReference>
<evidence type="ECO:0000256" key="1">
    <source>
        <dbReference type="ARBA" id="ARBA00023015"/>
    </source>
</evidence>
<evidence type="ECO:0000259" key="5">
    <source>
        <dbReference type="PROSITE" id="PS51077"/>
    </source>
</evidence>
<evidence type="ECO:0000313" key="8">
    <source>
        <dbReference type="Proteomes" id="UP000547528"/>
    </source>
</evidence>
<dbReference type="GO" id="GO:0045892">
    <property type="term" value="P:negative regulation of DNA-templated transcription"/>
    <property type="evidence" value="ECO:0007669"/>
    <property type="project" value="TreeGrafter"/>
</dbReference>
<protein>
    <submittedName>
        <fullName evidence="7">IclR family acetate operon transcriptional repressor</fullName>
    </submittedName>
</protein>
<feature type="domain" description="IclR-ED" evidence="6">
    <location>
        <begin position="87"/>
        <end position="266"/>
    </location>
</feature>
<dbReference type="GO" id="GO:0003700">
    <property type="term" value="F:DNA-binding transcription factor activity"/>
    <property type="evidence" value="ECO:0007669"/>
    <property type="project" value="TreeGrafter"/>
</dbReference>
<comment type="caution">
    <text evidence="7">The sequence shown here is derived from an EMBL/GenBank/DDBJ whole genome shotgun (WGS) entry which is preliminary data.</text>
</comment>
<keyword evidence="1" id="KW-0805">Transcription regulation</keyword>
<gene>
    <name evidence="7" type="ORF">FHX47_001996</name>
</gene>
<dbReference type="SMART" id="SM00346">
    <property type="entry name" value="HTH_ICLR"/>
    <property type="match status" value="1"/>
</dbReference>
<dbReference type="InterPro" id="IPR036390">
    <property type="entry name" value="WH_DNA-bd_sf"/>
</dbReference>
<sequence>MTQGTPEIPPKEVTAATPKRPTGGVQSVERAFDLLSVIVASGGQTTLSQLAAAIELPTPTVHRLLKTLMGLGVVRQLPDRGYALGPGLIRLGELASEQLGAIARPYLRQLVDQLGESANVVTLDGDMVVYVDQVPSPHQMRMFTEVGRRAHTHDTGAGKAMLAQMKPEQMRKIVSTAGMPAHTEYSITNIEELEQELKLIQSRGYAIDEQEQELGVRCFAVAVPETPTPLAISVSGPTSRVGEQFAARAVPLLQRAARDISAELAHF</sequence>
<evidence type="ECO:0000313" key="7">
    <source>
        <dbReference type="EMBL" id="MBB3668361.1"/>
    </source>
</evidence>
<reference evidence="7 8" key="1">
    <citation type="submission" date="2020-08" db="EMBL/GenBank/DDBJ databases">
        <title>Sequencing the genomes of 1000 actinobacteria strains.</title>
        <authorList>
            <person name="Klenk H.-P."/>
        </authorList>
    </citation>
    <scope>NUCLEOTIDE SEQUENCE [LARGE SCALE GENOMIC DNA]</scope>
    <source>
        <strain evidence="7 8">DSM 28238</strain>
    </source>
</reference>
<feature type="region of interest" description="Disordered" evidence="4">
    <location>
        <begin position="1"/>
        <end position="23"/>
    </location>
</feature>
<dbReference type="GO" id="GO:0003677">
    <property type="term" value="F:DNA binding"/>
    <property type="evidence" value="ECO:0007669"/>
    <property type="project" value="UniProtKB-KW"/>
</dbReference>
<dbReference type="Pfam" id="PF09339">
    <property type="entry name" value="HTH_IclR"/>
    <property type="match status" value="1"/>
</dbReference>
<evidence type="ECO:0000256" key="2">
    <source>
        <dbReference type="ARBA" id="ARBA00023125"/>
    </source>
</evidence>
<dbReference type="InterPro" id="IPR036388">
    <property type="entry name" value="WH-like_DNA-bd_sf"/>
</dbReference>
<keyword evidence="8" id="KW-1185">Reference proteome</keyword>
<dbReference type="InterPro" id="IPR014757">
    <property type="entry name" value="Tscrpt_reg_IclR_C"/>
</dbReference>
<evidence type="ECO:0000256" key="4">
    <source>
        <dbReference type="SAM" id="MobiDB-lite"/>
    </source>
</evidence>
<dbReference type="SUPFAM" id="SSF55781">
    <property type="entry name" value="GAF domain-like"/>
    <property type="match status" value="1"/>
</dbReference>
<evidence type="ECO:0000259" key="6">
    <source>
        <dbReference type="PROSITE" id="PS51078"/>
    </source>
</evidence>
<dbReference type="Gene3D" id="3.30.450.40">
    <property type="match status" value="1"/>
</dbReference>
<dbReference type="InterPro" id="IPR029016">
    <property type="entry name" value="GAF-like_dom_sf"/>
</dbReference>
<dbReference type="PANTHER" id="PTHR30136:SF24">
    <property type="entry name" value="HTH-TYPE TRANSCRIPTIONAL REPRESSOR ALLR"/>
    <property type="match status" value="1"/>
</dbReference>
<dbReference type="InterPro" id="IPR050707">
    <property type="entry name" value="HTH_MetabolicPath_Reg"/>
</dbReference>
<feature type="domain" description="HTH iclR-type" evidence="5">
    <location>
        <begin position="25"/>
        <end position="86"/>
    </location>
</feature>
<dbReference type="SUPFAM" id="SSF46785">
    <property type="entry name" value="Winged helix' DNA-binding domain"/>
    <property type="match status" value="1"/>
</dbReference>
<dbReference type="AlphaFoldDB" id="A0A7W5Y0F3"/>
<keyword evidence="2" id="KW-0238">DNA-binding</keyword>
<dbReference type="Pfam" id="PF01614">
    <property type="entry name" value="IclR_C"/>
    <property type="match status" value="1"/>
</dbReference>
<keyword evidence="3" id="KW-0804">Transcription</keyword>
<dbReference type="PROSITE" id="PS51077">
    <property type="entry name" value="HTH_ICLR"/>
    <property type="match status" value="1"/>
</dbReference>
<dbReference type="Gene3D" id="1.10.10.10">
    <property type="entry name" value="Winged helix-like DNA-binding domain superfamily/Winged helix DNA-binding domain"/>
    <property type="match status" value="1"/>
</dbReference>
<dbReference type="EMBL" id="JACIBT010000016">
    <property type="protein sequence ID" value="MBB3668361.1"/>
    <property type="molecule type" value="Genomic_DNA"/>
</dbReference>
<evidence type="ECO:0000256" key="3">
    <source>
        <dbReference type="ARBA" id="ARBA00023163"/>
    </source>
</evidence>
<accession>A0A7W5Y0F3</accession>
<dbReference type="PROSITE" id="PS51078">
    <property type="entry name" value="ICLR_ED"/>
    <property type="match status" value="1"/>
</dbReference>
<dbReference type="InterPro" id="IPR005471">
    <property type="entry name" value="Tscrpt_reg_IclR_N"/>
</dbReference>
<proteinExistence type="predicted"/>
<dbReference type="PANTHER" id="PTHR30136">
    <property type="entry name" value="HELIX-TURN-HELIX TRANSCRIPTIONAL REGULATOR, ICLR FAMILY"/>
    <property type="match status" value="1"/>
</dbReference>
<name>A0A7W5Y0F3_9MICC</name>
<dbReference type="Proteomes" id="UP000547528">
    <property type="component" value="Unassembled WGS sequence"/>
</dbReference>